<keyword evidence="1" id="KW-0812">Transmembrane</keyword>
<feature type="transmembrane region" description="Helical" evidence="1">
    <location>
        <begin position="88"/>
        <end position="106"/>
    </location>
</feature>
<keyword evidence="1" id="KW-1133">Transmembrane helix</keyword>
<keyword evidence="1" id="KW-0472">Membrane</keyword>
<dbReference type="Pfam" id="PF04087">
    <property type="entry name" value="DUF389"/>
    <property type="match status" value="1"/>
</dbReference>
<feature type="transmembrane region" description="Helical" evidence="1">
    <location>
        <begin position="32"/>
        <end position="50"/>
    </location>
</feature>
<evidence type="ECO:0000313" key="3">
    <source>
        <dbReference type="Proteomes" id="UP001319045"/>
    </source>
</evidence>
<organism evidence="2 3">
    <name type="scientific">Prevotella herbatica</name>
    <dbReference type="NCBI Taxonomy" id="2801997"/>
    <lineage>
        <taxon>Bacteria</taxon>
        <taxon>Pseudomonadati</taxon>
        <taxon>Bacteroidota</taxon>
        <taxon>Bacteroidia</taxon>
        <taxon>Bacteroidales</taxon>
        <taxon>Prevotellaceae</taxon>
        <taxon>Prevotella</taxon>
    </lineage>
</organism>
<dbReference type="PANTHER" id="PTHR20992:SF9">
    <property type="entry name" value="AT15442P-RELATED"/>
    <property type="match status" value="1"/>
</dbReference>
<protein>
    <submittedName>
        <fullName evidence="2">Membrane protein</fullName>
    </submittedName>
</protein>
<evidence type="ECO:0000256" key="1">
    <source>
        <dbReference type="SAM" id="Phobius"/>
    </source>
</evidence>
<reference evidence="2 3" key="1">
    <citation type="journal article" date="2022" name="Int. J. Syst. Evol. Microbiol.">
        <title>Prevotella herbatica sp. nov., a plant polysaccharide-decomposing anaerobic bacterium isolated from a methanogenic reactor.</title>
        <authorList>
            <person name="Uek A."/>
            <person name="Tonouchi A."/>
            <person name="Kaku N."/>
            <person name="Ueki K."/>
        </authorList>
    </citation>
    <scope>NUCLEOTIDE SEQUENCE [LARGE SCALE GENOMIC DNA]</scope>
    <source>
        <strain evidence="2 3">WR041</strain>
    </source>
</reference>
<feature type="transmembrane region" description="Helical" evidence="1">
    <location>
        <begin position="151"/>
        <end position="170"/>
    </location>
</feature>
<proteinExistence type="predicted"/>
<feature type="transmembrane region" description="Helical" evidence="1">
    <location>
        <begin position="56"/>
        <end position="76"/>
    </location>
</feature>
<feature type="transmembrane region" description="Helical" evidence="1">
    <location>
        <begin position="176"/>
        <end position="204"/>
    </location>
</feature>
<dbReference type="RefSeq" id="WP_207155472.1">
    <property type="nucleotide sequence ID" value="NZ_AP024484.1"/>
</dbReference>
<dbReference type="Proteomes" id="UP001319045">
    <property type="component" value="Chromosome"/>
</dbReference>
<feature type="transmembrane region" description="Helical" evidence="1">
    <location>
        <begin position="225"/>
        <end position="244"/>
    </location>
</feature>
<name>A0ABN6EHB8_9BACT</name>
<dbReference type="PANTHER" id="PTHR20992">
    <property type="entry name" value="AT15442P-RELATED"/>
    <property type="match status" value="1"/>
</dbReference>
<dbReference type="EMBL" id="AP024484">
    <property type="protein sequence ID" value="BCS85321.1"/>
    <property type="molecule type" value="Genomic_DNA"/>
</dbReference>
<dbReference type="InterPro" id="IPR005240">
    <property type="entry name" value="DUF389"/>
</dbReference>
<keyword evidence="3" id="KW-1185">Reference proteome</keyword>
<gene>
    <name evidence="2" type="ORF">prwr041_12140</name>
</gene>
<accession>A0ABN6EHB8</accession>
<sequence length="441" mass="48645">MDFKNYFNANHDLESQEQSVAQISNGVSFKGANLWILIFAILIASLGLNINSTAVIIGAMLISPLMGPIIGMGLSIGTNDIELLKRSAQNYLVATLISIITATIYFLLSPYQGTQSELLARTTPTLYDVLIAFIGGGAGILALCIRDKGNVLPGVAIATALMPPLCTAGYGLAYGYWAFFAGAFFLYFINTVFIALGTFIGIKLMKFRPKTFLDDKRSKVVRRTIIAIVVLTMIPAGIMTWRIMRQSLFNSQISTFIHENLQWEGSQIVANSVGKDSTIRVVAVGRALSKNKIAEAQAAINNYSTLQGYKLRVIQGTVSDSIMALKNKLTNYNLNSSDQQHLLEQATVENTKLKNQLSEYRSYELLSQDIRGELKIIAPQVKNIILSSTVQVSTDTLPTKRFITAIVGVQKPIKEATREQLQKWLKERSHADSLRLIITRP</sequence>
<feature type="transmembrane region" description="Helical" evidence="1">
    <location>
        <begin position="126"/>
        <end position="144"/>
    </location>
</feature>
<dbReference type="NCBIfam" id="TIGR00341">
    <property type="entry name" value="TIGR00341 family protein"/>
    <property type="match status" value="1"/>
</dbReference>
<evidence type="ECO:0000313" key="2">
    <source>
        <dbReference type="EMBL" id="BCS85321.1"/>
    </source>
</evidence>